<dbReference type="GO" id="GO:0005524">
    <property type="term" value="F:ATP binding"/>
    <property type="evidence" value="ECO:0007669"/>
    <property type="project" value="InterPro"/>
</dbReference>
<dbReference type="InterPro" id="IPR005479">
    <property type="entry name" value="CPAse_ATP-bd"/>
</dbReference>
<dbReference type="EMBL" id="KF901213">
    <property type="protein sequence ID" value="AIF22586.1"/>
    <property type="molecule type" value="Genomic_DNA"/>
</dbReference>
<dbReference type="SUPFAM" id="SSF56059">
    <property type="entry name" value="Glutathione synthetase ATP-binding domain-like"/>
    <property type="match status" value="1"/>
</dbReference>
<evidence type="ECO:0000259" key="1">
    <source>
        <dbReference type="Pfam" id="PF02786"/>
    </source>
</evidence>
<evidence type="ECO:0000313" key="2">
    <source>
        <dbReference type="EMBL" id="AIF22586.1"/>
    </source>
</evidence>
<dbReference type="AlphaFoldDB" id="A0A075I1W3"/>
<reference evidence="2" key="1">
    <citation type="journal article" date="2014" name="Genome Biol. Evol.">
        <title>Pangenome evidence for extensive interdomain horizontal transfer affecting lineage core and shell genes in uncultured planktonic thaumarchaeota and euryarchaeota.</title>
        <authorList>
            <person name="Deschamps P."/>
            <person name="Zivanovic Y."/>
            <person name="Moreira D."/>
            <person name="Rodriguez-Valera F."/>
            <person name="Lopez-Garcia P."/>
        </authorList>
    </citation>
    <scope>NUCLEOTIDE SEQUENCE</scope>
</reference>
<proteinExistence type="predicted"/>
<name>A0A075I1W3_9ARCH</name>
<feature type="domain" description="Carbamoyl phosphate synthase ATP-binding" evidence="1">
    <location>
        <begin position="13"/>
        <end position="37"/>
    </location>
</feature>
<organism evidence="2">
    <name type="scientific">uncultured marine thaumarchaeote SAT1000_09_H09</name>
    <dbReference type="NCBI Taxonomy" id="1456371"/>
    <lineage>
        <taxon>Archaea</taxon>
        <taxon>Nitrososphaerota</taxon>
        <taxon>environmental samples</taxon>
    </lineage>
</organism>
<sequence length="41" mass="4696">MYEIAGRGIAASLVGQILVEEYVGNWKQIEYEVMQDYSKIT</sequence>
<accession>A0A075I1W3</accession>
<dbReference type="Pfam" id="PF02786">
    <property type="entry name" value="CPSase_L_D2"/>
    <property type="match status" value="1"/>
</dbReference>
<protein>
    <recommendedName>
        <fullName evidence="1">Carbamoyl phosphate synthase ATP-binding domain-containing protein</fullName>
    </recommendedName>
</protein>